<feature type="transmembrane region" description="Helical" evidence="1">
    <location>
        <begin position="388"/>
        <end position="418"/>
    </location>
</feature>
<feature type="transmembrane region" description="Helical" evidence="1">
    <location>
        <begin position="12"/>
        <end position="36"/>
    </location>
</feature>
<protein>
    <submittedName>
        <fullName evidence="2">Uncharacterized iron-regulated membrane protein</fullName>
    </submittedName>
</protein>
<evidence type="ECO:0000313" key="3">
    <source>
        <dbReference type="Proteomes" id="UP000199119"/>
    </source>
</evidence>
<dbReference type="Pfam" id="PF03929">
    <property type="entry name" value="PepSY_TM"/>
    <property type="match status" value="1"/>
</dbReference>
<feature type="transmembrane region" description="Helical" evidence="1">
    <location>
        <begin position="478"/>
        <end position="497"/>
    </location>
</feature>
<sequence>MKAQTVKDYLAVHTWVGILCGLVLYVAFYAGAFSMLQAEITRWTQPPAPASRAVSGDADQLVKAFWDAEPHATGRVRLIWPGVDNAQPVLVHLVRGKEAVAWQLGIDGQLHRMDGMPREDSTSGKFVDYLHRKGGLPLPLDVAEPIIGLVALAYALALVSGVVVVLPSLAKDLFHLRLGANLKRMWLDVHNLLGVASLPFHLVIALSAAVFGLHDVVYMAQDRFIYPAGLGPTVARDSVPRPTVNRADWLPPSEIKRRVQQQAAGFRPLALDYVIQPQGTSAFVSGSDERHFQRASRYGLAIVDLSSGEIHDRSYLPGASGAVSTALLGSLFSLHFGSYGGDTVRVLYLLLGFSGALLFYTGNLLWIETRTQRARVPQEAAVRERPRHVRIVSALTLGVCLGCAAALPATLVLARWLGPWLVDLNGLHQGAYYALFGGCIAWAIWRGTERAAPGLLWCAASCNALVPLAVALRPGADGALLGATCTALALFFAWQAWRLRPSPPGAAQR</sequence>
<dbReference type="AlphaFoldDB" id="A0A1I2EH57"/>
<keyword evidence="3" id="KW-1185">Reference proteome</keyword>
<feature type="transmembrane region" description="Helical" evidence="1">
    <location>
        <begin position="430"/>
        <end position="447"/>
    </location>
</feature>
<dbReference type="InterPro" id="IPR005625">
    <property type="entry name" value="PepSY-ass_TM"/>
</dbReference>
<dbReference type="RefSeq" id="WP_175518485.1">
    <property type="nucleotide sequence ID" value="NZ_FONX01000007.1"/>
</dbReference>
<evidence type="ECO:0000256" key="1">
    <source>
        <dbReference type="SAM" id="Phobius"/>
    </source>
</evidence>
<feature type="transmembrane region" description="Helical" evidence="1">
    <location>
        <begin position="146"/>
        <end position="169"/>
    </location>
</feature>
<keyword evidence="1" id="KW-0472">Membrane</keyword>
<organism evidence="2 3">
    <name type="scientific">Paracidovorax wautersii</name>
    <dbReference type="NCBI Taxonomy" id="1177982"/>
    <lineage>
        <taxon>Bacteria</taxon>
        <taxon>Pseudomonadati</taxon>
        <taxon>Pseudomonadota</taxon>
        <taxon>Betaproteobacteria</taxon>
        <taxon>Burkholderiales</taxon>
        <taxon>Comamonadaceae</taxon>
        <taxon>Paracidovorax</taxon>
    </lineage>
</organism>
<dbReference type="STRING" id="1177982.SAMN04489711_107101"/>
<dbReference type="PANTHER" id="PTHR34219:SF9">
    <property type="entry name" value="IRON-REGULATED INNER MEMBRANE PROTEIN"/>
    <property type="match status" value="1"/>
</dbReference>
<keyword evidence="1" id="KW-0812">Transmembrane</keyword>
<feature type="transmembrane region" description="Helical" evidence="1">
    <location>
        <begin position="346"/>
        <end position="367"/>
    </location>
</feature>
<feature type="transmembrane region" description="Helical" evidence="1">
    <location>
        <begin position="189"/>
        <end position="213"/>
    </location>
</feature>
<evidence type="ECO:0000313" key="2">
    <source>
        <dbReference type="EMBL" id="SFE91876.1"/>
    </source>
</evidence>
<gene>
    <name evidence="2" type="ORF">SAMN04489711_107101</name>
</gene>
<reference evidence="3" key="1">
    <citation type="submission" date="2016-10" db="EMBL/GenBank/DDBJ databases">
        <authorList>
            <person name="Varghese N."/>
            <person name="Submissions S."/>
        </authorList>
    </citation>
    <scope>NUCLEOTIDE SEQUENCE [LARGE SCALE GENOMIC DNA]</scope>
    <source>
        <strain evidence="3">DSM 27981</strain>
    </source>
</reference>
<feature type="transmembrane region" description="Helical" evidence="1">
    <location>
        <begin position="454"/>
        <end position="472"/>
    </location>
</feature>
<dbReference type="PANTHER" id="PTHR34219">
    <property type="entry name" value="IRON-REGULATED INNER MEMBRANE PROTEIN-RELATED"/>
    <property type="match status" value="1"/>
</dbReference>
<dbReference type="Proteomes" id="UP000199119">
    <property type="component" value="Unassembled WGS sequence"/>
</dbReference>
<dbReference type="EMBL" id="FONX01000007">
    <property type="protein sequence ID" value="SFE91876.1"/>
    <property type="molecule type" value="Genomic_DNA"/>
</dbReference>
<name>A0A1I2EH57_9BURK</name>
<accession>A0A1I2EH57</accession>
<keyword evidence="1" id="KW-1133">Transmembrane helix</keyword>
<proteinExistence type="predicted"/>